<dbReference type="PANTHER" id="PTHR11895:SF176">
    <property type="entry name" value="AMIDASE AMID-RELATED"/>
    <property type="match status" value="1"/>
</dbReference>
<dbReference type="PANTHER" id="PTHR11895">
    <property type="entry name" value="TRANSAMIDASE"/>
    <property type="match status" value="1"/>
</dbReference>
<dbReference type="AlphaFoldDB" id="A0A537IXV3"/>
<comment type="caution">
    <text evidence="2">The sequence shown here is derived from an EMBL/GenBank/DDBJ whole genome shotgun (WGS) entry which is preliminary data.</text>
</comment>
<reference evidence="2 3" key="1">
    <citation type="journal article" date="2019" name="Nat. Microbiol.">
        <title>Mediterranean grassland soil C-N compound turnover is dependent on rainfall and depth, and is mediated by genomically divergent microorganisms.</title>
        <authorList>
            <person name="Diamond S."/>
            <person name="Andeer P.F."/>
            <person name="Li Z."/>
            <person name="Crits-Christoph A."/>
            <person name="Burstein D."/>
            <person name="Anantharaman K."/>
            <person name="Lane K.R."/>
            <person name="Thomas B.C."/>
            <person name="Pan C."/>
            <person name="Northen T.R."/>
            <person name="Banfield J.F."/>
        </authorList>
    </citation>
    <scope>NUCLEOTIDE SEQUENCE [LARGE SCALE GENOMIC DNA]</scope>
    <source>
        <strain evidence="2">NP_8</strain>
    </source>
</reference>
<dbReference type="GO" id="GO:0003824">
    <property type="term" value="F:catalytic activity"/>
    <property type="evidence" value="ECO:0007669"/>
    <property type="project" value="InterPro"/>
</dbReference>
<dbReference type="Gene3D" id="3.90.1300.10">
    <property type="entry name" value="Amidase signature (AS) domain"/>
    <property type="match status" value="1"/>
</dbReference>
<evidence type="ECO:0000313" key="2">
    <source>
        <dbReference type="EMBL" id="TMI76105.1"/>
    </source>
</evidence>
<dbReference type="Pfam" id="PF01425">
    <property type="entry name" value="Amidase"/>
    <property type="match status" value="1"/>
</dbReference>
<dbReference type="InterPro" id="IPR036928">
    <property type="entry name" value="AS_sf"/>
</dbReference>
<dbReference type="EMBL" id="VBAP01000030">
    <property type="protein sequence ID" value="TMI76105.1"/>
    <property type="molecule type" value="Genomic_DNA"/>
</dbReference>
<dbReference type="Proteomes" id="UP000318834">
    <property type="component" value="Unassembled WGS sequence"/>
</dbReference>
<feature type="domain" description="Amidase" evidence="1">
    <location>
        <begin position="27"/>
        <end position="437"/>
    </location>
</feature>
<sequence>MTMEDLSFASASEIAGRVASRSVTALRVVEACLGRIADHDRSLNSFLNVMTDQALDAARRVDDAVRAGRPPGPLAGVPVAVKDIIAVAGVPTTAGAHPRFHVLPHEDAPVVARLRAAGAVIVGKTGLHEFAYGVTNANPHTGSVRNPWDRSRSPGGSSGGSAAAVAAGFCAAALGSDTGGSIRIPASLCGVTGLKPTYGVVPTSGVVPLSWALDHIGPLTRTAFDAGLLLSVLAAAPQPAGEIRRGIAGLRIGIPRRFFWEDLDPAVEASCGQALAILAEHGGAILDVVIPHAADAGAAATLILSAEASAFHERRLREHGEAYGEDVRVKLDRGLFVSAVDYVLAQRARTFLTREFIQTLRDVDVLVTPATIAPAAPLEDSHQTASSLAMSLEYTRFTNPFNLTGLPALSVPCGFTAKGLPVGLQIAGRPFDEATVLRAGHAYQEATEWHVRHPPL</sequence>
<proteinExistence type="predicted"/>
<dbReference type="InterPro" id="IPR023631">
    <property type="entry name" value="Amidase_dom"/>
</dbReference>
<evidence type="ECO:0000259" key="1">
    <source>
        <dbReference type="Pfam" id="PF01425"/>
    </source>
</evidence>
<evidence type="ECO:0000313" key="3">
    <source>
        <dbReference type="Proteomes" id="UP000318834"/>
    </source>
</evidence>
<name>A0A537IXV3_9BACT</name>
<dbReference type="InterPro" id="IPR020556">
    <property type="entry name" value="Amidase_CS"/>
</dbReference>
<organism evidence="2 3">
    <name type="scientific">Candidatus Segetimicrobium genomatis</name>
    <dbReference type="NCBI Taxonomy" id="2569760"/>
    <lineage>
        <taxon>Bacteria</taxon>
        <taxon>Bacillati</taxon>
        <taxon>Candidatus Sysuimicrobiota</taxon>
        <taxon>Candidatus Sysuimicrobiia</taxon>
        <taxon>Candidatus Sysuimicrobiales</taxon>
        <taxon>Candidatus Segetimicrobiaceae</taxon>
        <taxon>Candidatus Segetimicrobium</taxon>
    </lineage>
</organism>
<protein>
    <submittedName>
        <fullName evidence="2">Amidase</fullName>
    </submittedName>
</protein>
<gene>
    <name evidence="2" type="ORF">E6H05_04685</name>
</gene>
<dbReference type="InterPro" id="IPR000120">
    <property type="entry name" value="Amidase"/>
</dbReference>
<dbReference type="PROSITE" id="PS00571">
    <property type="entry name" value="AMIDASES"/>
    <property type="match status" value="1"/>
</dbReference>
<dbReference type="SUPFAM" id="SSF75304">
    <property type="entry name" value="Amidase signature (AS) enzymes"/>
    <property type="match status" value="1"/>
</dbReference>
<accession>A0A537IXV3</accession>